<dbReference type="GO" id="GO:0018580">
    <property type="term" value="F:nitronate monooxygenase activity"/>
    <property type="evidence" value="ECO:0007669"/>
    <property type="project" value="InterPro"/>
</dbReference>
<accession>A0A1E5LES8</accession>
<dbReference type="RefSeq" id="WP_069717366.1">
    <property type="nucleotide sequence ID" value="NZ_MJEH01000024.1"/>
</dbReference>
<comment type="caution">
    <text evidence="13">The sequence shown here is derived from an EMBL/GenBank/DDBJ whole genome shotgun (WGS) entry which is preliminary data.</text>
</comment>
<protein>
    <recommendedName>
        <fullName evidence="4">Probable nitronate monooxygenase</fullName>
    </recommendedName>
    <alternativeName>
        <fullName evidence="11">Propionate 3-nitronate monooxygenase</fullName>
    </alternativeName>
</protein>
<keyword evidence="8" id="KW-0547">Nucleotide-binding</keyword>
<sequence length="349" mass="37840">MSRLLELLKIKYPIIQAPMAGGMTTTSLVSAVSNGGGLGNIGAGYMTANDLRVQIRDVKATTANPFGINLFVPEHVQYNESLADDSFTYMKPFRKQLELKEEVVRHYDSNFEDQLQVILEEGASVCSFTFGLPNKGVIEALHQNGTVVIGTATTVVEAQEIERLGLDAIVVQGSEAGGHRGNFLHQTDHSLIGLMSLVPQVADNVTIPVIAAGGIMDGRGVSAAMCLGAQGAQMGTAFLTCTESGANEVYKKAVLEANEDELILTKAFSGKFARGINNYFIEQMNLYDKELPPYPIQNTLTKGLRKEAGKQSNSDFMSLWSGQSPRLSRAISAQQLIEQVMDEMNNILM</sequence>
<evidence type="ECO:0000256" key="10">
    <source>
        <dbReference type="ARBA" id="ARBA00023033"/>
    </source>
</evidence>
<evidence type="ECO:0000256" key="4">
    <source>
        <dbReference type="ARBA" id="ARBA00013457"/>
    </source>
</evidence>
<dbReference type="GO" id="GO:0009636">
    <property type="term" value="P:response to toxic substance"/>
    <property type="evidence" value="ECO:0007669"/>
    <property type="project" value="UniProtKB-KW"/>
</dbReference>
<dbReference type="GO" id="GO:0000166">
    <property type="term" value="F:nucleotide binding"/>
    <property type="evidence" value="ECO:0007669"/>
    <property type="project" value="UniProtKB-KW"/>
</dbReference>
<evidence type="ECO:0000256" key="7">
    <source>
        <dbReference type="ARBA" id="ARBA00022643"/>
    </source>
</evidence>
<keyword evidence="5" id="KW-0216">Detoxification</keyword>
<keyword evidence="7" id="KW-0288">FMN</keyword>
<name>A0A1E5LES8_9BACI</name>
<dbReference type="AlphaFoldDB" id="A0A1E5LES8"/>
<comment type="catalytic activity">
    <reaction evidence="12">
        <text>3 propionate 3-nitronate + 3 O2 + H2O = 3 3-oxopropanoate + 2 nitrate + nitrite + H2O2 + 3 H(+)</text>
        <dbReference type="Rhea" id="RHEA:57332"/>
        <dbReference type="ChEBI" id="CHEBI:15377"/>
        <dbReference type="ChEBI" id="CHEBI:15378"/>
        <dbReference type="ChEBI" id="CHEBI:15379"/>
        <dbReference type="ChEBI" id="CHEBI:16240"/>
        <dbReference type="ChEBI" id="CHEBI:16301"/>
        <dbReference type="ChEBI" id="CHEBI:17632"/>
        <dbReference type="ChEBI" id="CHEBI:33190"/>
        <dbReference type="ChEBI" id="CHEBI:136067"/>
    </reaction>
</comment>
<evidence type="ECO:0000256" key="5">
    <source>
        <dbReference type="ARBA" id="ARBA00022575"/>
    </source>
</evidence>
<gene>
    <name evidence="13" type="ORF">BFG57_14970</name>
</gene>
<evidence type="ECO:0000256" key="9">
    <source>
        <dbReference type="ARBA" id="ARBA00023002"/>
    </source>
</evidence>
<keyword evidence="9" id="KW-0560">Oxidoreductase</keyword>
<dbReference type="InterPro" id="IPR004136">
    <property type="entry name" value="NMO"/>
</dbReference>
<comment type="similarity">
    <text evidence="3">Belongs to the nitronate monooxygenase family. NMO class I subfamily.</text>
</comment>
<dbReference type="Proteomes" id="UP000095209">
    <property type="component" value="Unassembled WGS sequence"/>
</dbReference>
<dbReference type="OrthoDB" id="9778912at2"/>
<dbReference type="EMBL" id="MJEH01000024">
    <property type="protein sequence ID" value="OEH92583.1"/>
    <property type="molecule type" value="Genomic_DNA"/>
</dbReference>
<evidence type="ECO:0000256" key="12">
    <source>
        <dbReference type="ARBA" id="ARBA00049401"/>
    </source>
</evidence>
<dbReference type="PANTHER" id="PTHR42747:SF3">
    <property type="entry name" value="NITRONATE MONOOXYGENASE-RELATED"/>
    <property type="match status" value="1"/>
</dbReference>
<dbReference type="Pfam" id="PF03060">
    <property type="entry name" value="NMO"/>
    <property type="match status" value="1"/>
</dbReference>
<dbReference type="PANTHER" id="PTHR42747">
    <property type="entry name" value="NITRONATE MONOOXYGENASE-RELATED"/>
    <property type="match status" value="1"/>
</dbReference>
<proteinExistence type="inferred from homology"/>
<comment type="cofactor">
    <cofactor evidence="1">
        <name>FMN</name>
        <dbReference type="ChEBI" id="CHEBI:58210"/>
    </cofactor>
</comment>
<keyword evidence="10 13" id="KW-0503">Monooxygenase</keyword>
<keyword evidence="6" id="KW-0285">Flavoprotein</keyword>
<dbReference type="CDD" id="cd04730">
    <property type="entry name" value="NPD_like"/>
    <property type="match status" value="1"/>
</dbReference>
<evidence type="ECO:0000313" key="13">
    <source>
        <dbReference type="EMBL" id="OEH92583.1"/>
    </source>
</evidence>
<comment type="function">
    <text evidence="2">Nitronate monooxygenase that uses molecular oxygen to catalyze the oxidative denitrification of alkyl nitronates. Acts on propionate 3-nitronate (P3N), the presumed physiological substrate. Probably functions in the detoxification of P3N, a metabolic poison produced by plants and fungi as a defense mechanism.</text>
</comment>
<keyword evidence="14" id="KW-1185">Reference proteome</keyword>
<evidence type="ECO:0000256" key="2">
    <source>
        <dbReference type="ARBA" id="ARBA00003535"/>
    </source>
</evidence>
<dbReference type="SUPFAM" id="SSF51412">
    <property type="entry name" value="Inosine monophosphate dehydrogenase (IMPDH)"/>
    <property type="match status" value="1"/>
</dbReference>
<reference evidence="13 14" key="1">
    <citation type="submission" date="2016-08" db="EMBL/GenBank/DDBJ databases">
        <title>Genome of Bacillus solimangrovi GH2-4.</title>
        <authorList>
            <person name="Lim S."/>
            <person name="Kim B.-C."/>
        </authorList>
    </citation>
    <scope>NUCLEOTIDE SEQUENCE [LARGE SCALE GENOMIC DNA]</scope>
    <source>
        <strain evidence="13 14">GH2-4</strain>
    </source>
</reference>
<dbReference type="InterPro" id="IPR013785">
    <property type="entry name" value="Aldolase_TIM"/>
</dbReference>
<evidence type="ECO:0000256" key="11">
    <source>
        <dbReference type="ARBA" id="ARBA00031155"/>
    </source>
</evidence>
<dbReference type="FunFam" id="3.20.20.70:FF:000154">
    <property type="entry name" value="Probable nitronate monooxygenase"/>
    <property type="match status" value="1"/>
</dbReference>
<dbReference type="Gene3D" id="3.20.20.70">
    <property type="entry name" value="Aldolase class I"/>
    <property type="match status" value="1"/>
</dbReference>
<evidence type="ECO:0000256" key="3">
    <source>
        <dbReference type="ARBA" id="ARBA00009881"/>
    </source>
</evidence>
<evidence type="ECO:0000256" key="6">
    <source>
        <dbReference type="ARBA" id="ARBA00022630"/>
    </source>
</evidence>
<organism evidence="13 14">
    <name type="scientific">Bacillus solimangrovi</name>
    <dbReference type="NCBI Taxonomy" id="1305675"/>
    <lineage>
        <taxon>Bacteria</taxon>
        <taxon>Bacillati</taxon>
        <taxon>Bacillota</taxon>
        <taxon>Bacilli</taxon>
        <taxon>Bacillales</taxon>
        <taxon>Bacillaceae</taxon>
        <taxon>Bacillus</taxon>
    </lineage>
</organism>
<evidence type="ECO:0000256" key="8">
    <source>
        <dbReference type="ARBA" id="ARBA00022741"/>
    </source>
</evidence>
<evidence type="ECO:0000313" key="14">
    <source>
        <dbReference type="Proteomes" id="UP000095209"/>
    </source>
</evidence>
<evidence type="ECO:0000256" key="1">
    <source>
        <dbReference type="ARBA" id="ARBA00001917"/>
    </source>
</evidence>
<dbReference type="STRING" id="1305675.BFG57_14970"/>